<organism evidence="2">
    <name type="scientific">Tanacetum cinerariifolium</name>
    <name type="common">Dalmatian daisy</name>
    <name type="synonym">Chrysanthemum cinerariifolium</name>
    <dbReference type="NCBI Taxonomy" id="118510"/>
    <lineage>
        <taxon>Eukaryota</taxon>
        <taxon>Viridiplantae</taxon>
        <taxon>Streptophyta</taxon>
        <taxon>Embryophyta</taxon>
        <taxon>Tracheophyta</taxon>
        <taxon>Spermatophyta</taxon>
        <taxon>Magnoliopsida</taxon>
        <taxon>eudicotyledons</taxon>
        <taxon>Gunneridae</taxon>
        <taxon>Pentapetalae</taxon>
        <taxon>asterids</taxon>
        <taxon>campanulids</taxon>
        <taxon>Asterales</taxon>
        <taxon>Asteraceae</taxon>
        <taxon>Asteroideae</taxon>
        <taxon>Anthemideae</taxon>
        <taxon>Anthemidinae</taxon>
        <taxon>Tanacetum</taxon>
    </lineage>
</organism>
<feature type="compositionally biased region" description="Pro residues" evidence="1">
    <location>
        <begin position="172"/>
        <end position="185"/>
    </location>
</feature>
<protein>
    <recommendedName>
        <fullName evidence="3">Xylulose kinase-1</fullName>
    </recommendedName>
</protein>
<comment type="caution">
    <text evidence="2">The sequence shown here is derived from an EMBL/GenBank/DDBJ whole genome shotgun (WGS) entry which is preliminary data.</text>
</comment>
<dbReference type="AlphaFoldDB" id="A0A6L2LBK7"/>
<feature type="region of interest" description="Disordered" evidence="1">
    <location>
        <begin position="170"/>
        <end position="200"/>
    </location>
</feature>
<accession>A0A6L2LBK7</accession>
<sequence>NDPKTRGVIIMALTFADTHNMITHLTKSYASEGFKQIIDFLNASVINYALTVNPTIYVSCIKQFWSSVLVKKVNEVVRLQAIIDRKKVIITEAIVREALHLVDAESIDCLPNEEIFAELARMRLVRKVDSSSKFYMYPRFLQLMISAQVVADDVIVNDVVDVVAHAAAKPTQPLPTPNTRPPLPQDLPSTSQGQEVREEEKVESIWVEKIKEAEINADKDVILEEVVTAKDAKVAEEADVQGRLEESQAQVYHINLEHADKVLSMQDDEPEPAELKEVIEVVTTAKLMTEVVTTATTTITATTITATPIAAATITAAPRRRKGDKGKGIMVEEPKPLKKQAQIEQDEAYARELEVELNKNINWDDVIEQVKRKEKKDNAVLRYQALKRKPQTKAQARKNMMVYLKNMAGFKMDYFKGMSYDDIPLIFEKYFNSNMDFLEKSEQELEEEASKALKRTSESSKKKATKKQKLDEEVFVVDYQIHTENNKPYYKIIRADGTHHLFLSFLSLLRNFDREDLEVLWQIVQDRFASSKPKNFSDDFLLTTLKSMFEKPDVKDLYMEESKRHLWFSKSQKLETIRVLWSSHHNF</sequence>
<feature type="non-terminal residue" evidence="2">
    <location>
        <position position="1"/>
    </location>
</feature>
<evidence type="ECO:0008006" key="3">
    <source>
        <dbReference type="Google" id="ProtNLM"/>
    </source>
</evidence>
<evidence type="ECO:0000256" key="1">
    <source>
        <dbReference type="SAM" id="MobiDB-lite"/>
    </source>
</evidence>
<proteinExistence type="predicted"/>
<name>A0A6L2LBK7_TANCI</name>
<gene>
    <name evidence="2" type="ORF">Tci_031119</name>
</gene>
<reference evidence="2" key="1">
    <citation type="journal article" date="2019" name="Sci. Rep.">
        <title>Draft genome of Tanacetum cinerariifolium, the natural source of mosquito coil.</title>
        <authorList>
            <person name="Yamashiro T."/>
            <person name="Shiraishi A."/>
            <person name="Satake H."/>
            <person name="Nakayama K."/>
        </authorList>
    </citation>
    <scope>NUCLEOTIDE SEQUENCE</scope>
</reference>
<evidence type="ECO:0000313" key="2">
    <source>
        <dbReference type="EMBL" id="GEU59141.1"/>
    </source>
</evidence>
<dbReference type="EMBL" id="BKCJ010004117">
    <property type="protein sequence ID" value="GEU59141.1"/>
    <property type="molecule type" value="Genomic_DNA"/>
</dbReference>